<dbReference type="STRING" id="215200.SAMN05216454_10183"/>
<dbReference type="FunFam" id="3.30.300.20:FF:000005">
    <property type="entry name" value="Transcription termination/antitermination protein NusA"/>
    <property type="match status" value="1"/>
</dbReference>
<dbReference type="InterPro" id="IPR012340">
    <property type="entry name" value="NA-bd_OB-fold"/>
</dbReference>
<comment type="subunit">
    <text evidence="7">Monomer. Binds directly to the core enzyme of the DNA-dependent RNA polymerase and to nascent RNA.</text>
</comment>
<keyword evidence="12" id="KW-1185">Reference proteome</keyword>
<dbReference type="SMART" id="SM00316">
    <property type="entry name" value="S1"/>
    <property type="match status" value="1"/>
</dbReference>
<dbReference type="SMART" id="SM00322">
    <property type="entry name" value="KH"/>
    <property type="match status" value="2"/>
</dbReference>
<evidence type="ECO:0000313" key="12">
    <source>
        <dbReference type="Proteomes" id="UP000199512"/>
    </source>
</evidence>
<dbReference type="InterPro" id="IPR015946">
    <property type="entry name" value="KH_dom-like_a/b"/>
</dbReference>
<feature type="coiled-coil region" evidence="8">
    <location>
        <begin position="354"/>
        <end position="412"/>
    </location>
</feature>
<keyword evidence="8" id="KW-0175">Coiled coil</keyword>
<dbReference type="NCBIfam" id="TIGR01953">
    <property type="entry name" value="NusA"/>
    <property type="match status" value="1"/>
</dbReference>
<dbReference type="OrthoDB" id="9807233at2"/>
<evidence type="ECO:0000256" key="6">
    <source>
        <dbReference type="ARBA" id="ARBA00023163"/>
    </source>
</evidence>
<comment type="subcellular location">
    <subcellularLocation>
        <location evidence="7">Cytoplasm</location>
    </subcellularLocation>
</comment>
<dbReference type="InterPro" id="IPR013735">
    <property type="entry name" value="TF_NusA_N"/>
</dbReference>
<keyword evidence="3 7" id="KW-0889">Transcription antitermination</keyword>
<evidence type="ECO:0000313" key="11">
    <source>
        <dbReference type="EMBL" id="SEN17589.1"/>
    </source>
</evidence>
<feature type="region of interest" description="Disordered" evidence="9">
    <location>
        <begin position="416"/>
        <end position="438"/>
    </location>
</feature>
<evidence type="ECO:0000256" key="5">
    <source>
        <dbReference type="ARBA" id="ARBA00023015"/>
    </source>
</evidence>
<evidence type="ECO:0000256" key="9">
    <source>
        <dbReference type="SAM" id="MobiDB-lite"/>
    </source>
</evidence>
<dbReference type="AlphaFoldDB" id="A0A1H8EDI7"/>
<dbReference type="FunFam" id="3.30.1480.10:FF:000002">
    <property type="entry name" value="Transcription termination/antitermination protein NusA"/>
    <property type="match status" value="1"/>
</dbReference>
<keyword evidence="6 7" id="KW-0804">Transcription</keyword>
<dbReference type="GO" id="GO:0031564">
    <property type="term" value="P:transcription antitermination"/>
    <property type="evidence" value="ECO:0007669"/>
    <property type="project" value="UniProtKB-UniRule"/>
</dbReference>
<dbReference type="InterPro" id="IPR009019">
    <property type="entry name" value="KH_sf_prok-type"/>
</dbReference>
<comment type="similarity">
    <text evidence="7">Belongs to the NusA family.</text>
</comment>
<dbReference type="InterPro" id="IPR025249">
    <property type="entry name" value="TF_NusA_KH_1st"/>
</dbReference>
<evidence type="ECO:0000259" key="10">
    <source>
        <dbReference type="PROSITE" id="PS50126"/>
    </source>
</evidence>
<dbReference type="InterPro" id="IPR036555">
    <property type="entry name" value="NusA_N_sf"/>
</dbReference>
<dbReference type="Gene3D" id="2.40.50.140">
    <property type="entry name" value="Nucleic acid-binding proteins"/>
    <property type="match status" value="1"/>
</dbReference>
<proteinExistence type="inferred from homology"/>
<gene>
    <name evidence="7" type="primary">nusA</name>
    <name evidence="11" type="ORF">SAMN05216454_10183</name>
</gene>
<keyword evidence="4 7" id="KW-0694">RNA-binding</keyword>
<dbReference type="InterPro" id="IPR058582">
    <property type="entry name" value="KH_NusA_2nd"/>
</dbReference>
<dbReference type="SUPFAM" id="SSF50249">
    <property type="entry name" value="Nucleic acid-binding proteins"/>
    <property type="match status" value="1"/>
</dbReference>
<dbReference type="InterPro" id="IPR030842">
    <property type="entry name" value="TF_NusA_bacterial"/>
</dbReference>
<dbReference type="PANTHER" id="PTHR22648">
    <property type="entry name" value="TRANSCRIPTION TERMINATION FACTOR NUSA"/>
    <property type="match status" value="1"/>
</dbReference>
<dbReference type="CDD" id="cd04455">
    <property type="entry name" value="S1_NusA"/>
    <property type="match status" value="1"/>
</dbReference>
<reference evidence="11 12" key="1">
    <citation type="submission" date="2016-10" db="EMBL/GenBank/DDBJ databases">
        <authorList>
            <person name="de Groot N.N."/>
        </authorList>
    </citation>
    <scope>NUCLEOTIDE SEQUENCE [LARGE SCALE GENOMIC DNA]</scope>
    <source>
        <strain evidence="11 12">Calf135</strain>
    </source>
</reference>
<protein>
    <recommendedName>
        <fullName evidence="7">Transcription termination/antitermination protein NusA</fullName>
    </recommendedName>
</protein>
<dbReference type="Gene3D" id="3.30.1480.10">
    <property type="entry name" value="NusA, N-terminal domain"/>
    <property type="match status" value="1"/>
</dbReference>
<evidence type="ECO:0000256" key="8">
    <source>
        <dbReference type="SAM" id="Coils"/>
    </source>
</evidence>
<dbReference type="PROSITE" id="PS50126">
    <property type="entry name" value="S1"/>
    <property type="match status" value="1"/>
</dbReference>
<dbReference type="Pfam" id="PF13184">
    <property type="entry name" value="KH_NusA_1st"/>
    <property type="match status" value="1"/>
</dbReference>
<dbReference type="HAMAP" id="MF_00945_B">
    <property type="entry name" value="NusA_B"/>
    <property type="match status" value="1"/>
</dbReference>
<dbReference type="PROSITE" id="PS50084">
    <property type="entry name" value="KH_TYPE_1"/>
    <property type="match status" value="1"/>
</dbReference>
<dbReference type="PANTHER" id="PTHR22648:SF0">
    <property type="entry name" value="TRANSCRIPTION TERMINATION_ANTITERMINATION PROTEIN NUSA"/>
    <property type="match status" value="1"/>
</dbReference>
<dbReference type="InterPro" id="IPR010213">
    <property type="entry name" value="TF_NusA"/>
</dbReference>
<accession>A0A1H8EDI7</accession>
<dbReference type="Pfam" id="PF08529">
    <property type="entry name" value="NusA_N"/>
    <property type="match status" value="1"/>
</dbReference>
<dbReference type="RefSeq" id="WP_091973035.1">
    <property type="nucleotide sequence ID" value="NZ_FODF01000001.1"/>
</dbReference>
<dbReference type="SUPFAM" id="SSF54814">
    <property type="entry name" value="Prokaryotic type KH domain (KH-domain type II)"/>
    <property type="match status" value="2"/>
</dbReference>
<organism evidence="11 12">
    <name type="scientific">Peptostreptococcus russellii</name>
    <dbReference type="NCBI Taxonomy" id="215200"/>
    <lineage>
        <taxon>Bacteria</taxon>
        <taxon>Bacillati</taxon>
        <taxon>Bacillota</taxon>
        <taxon>Clostridia</taxon>
        <taxon>Peptostreptococcales</taxon>
        <taxon>Peptostreptococcaceae</taxon>
        <taxon>Peptostreptococcus</taxon>
    </lineage>
</organism>
<evidence type="ECO:0000256" key="7">
    <source>
        <dbReference type="HAMAP-Rule" id="MF_00945"/>
    </source>
</evidence>
<comment type="function">
    <text evidence="7">Participates in both transcription termination and antitermination.</text>
</comment>
<keyword evidence="1 7" id="KW-0806">Transcription termination</keyword>
<dbReference type="GO" id="GO:0006353">
    <property type="term" value="P:DNA-templated transcription termination"/>
    <property type="evidence" value="ECO:0007669"/>
    <property type="project" value="UniProtKB-UniRule"/>
</dbReference>
<keyword evidence="2 7" id="KW-0963">Cytoplasm</keyword>
<name>A0A1H8EDI7_9FIRM</name>
<evidence type="ECO:0000256" key="1">
    <source>
        <dbReference type="ARBA" id="ARBA00022472"/>
    </source>
</evidence>
<dbReference type="CDD" id="cd02134">
    <property type="entry name" value="KH-II_NusA_rpt1"/>
    <property type="match status" value="1"/>
</dbReference>
<feature type="domain" description="S1 motif" evidence="10">
    <location>
        <begin position="137"/>
        <end position="205"/>
    </location>
</feature>
<dbReference type="FunFam" id="3.30.300.20:FF:000002">
    <property type="entry name" value="Transcription termination/antitermination protein NusA"/>
    <property type="match status" value="1"/>
</dbReference>
<dbReference type="GO" id="GO:0003723">
    <property type="term" value="F:RNA binding"/>
    <property type="evidence" value="ECO:0007669"/>
    <property type="project" value="UniProtKB-UniRule"/>
</dbReference>
<dbReference type="Pfam" id="PF26594">
    <property type="entry name" value="KH_NusA_2nd"/>
    <property type="match status" value="1"/>
</dbReference>
<dbReference type="InterPro" id="IPR004087">
    <property type="entry name" value="KH_dom"/>
</dbReference>
<dbReference type="GO" id="GO:0005829">
    <property type="term" value="C:cytosol"/>
    <property type="evidence" value="ECO:0007669"/>
    <property type="project" value="TreeGrafter"/>
</dbReference>
<dbReference type="GO" id="GO:0003700">
    <property type="term" value="F:DNA-binding transcription factor activity"/>
    <property type="evidence" value="ECO:0007669"/>
    <property type="project" value="InterPro"/>
</dbReference>
<dbReference type="Gene3D" id="3.30.300.20">
    <property type="match status" value="2"/>
</dbReference>
<evidence type="ECO:0000256" key="2">
    <source>
        <dbReference type="ARBA" id="ARBA00022490"/>
    </source>
</evidence>
<evidence type="ECO:0000256" key="4">
    <source>
        <dbReference type="ARBA" id="ARBA00022884"/>
    </source>
</evidence>
<dbReference type="EMBL" id="FODF01000001">
    <property type="protein sequence ID" value="SEN17589.1"/>
    <property type="molecule type" value="Genomic_DNA"/>
</dbReference>
<dbReference type="SUPFAM" id="SSF69705">
    <property type="entry name" value="Transcription factor NusA, N-terminal domain"/>
    <property type="match status" value="1"/>
</dbReference>
<dbReference type="Proteomes" id="UP000199512">
    <property type="component" value="Unassembled WGS sequence"/>
</dbReference>
<evidence type="ECO:0000256" key="3">
    <source>
        <dbReference type="ARBA" id="ARBA00022814"/>
    </source>
</evidence>
<dbReference type="CDD" id="cd22529">
    <property type="entry name" value="KH-II_NusA_rpt2"/>
    <property type="match status" value="1"/>
</dbReference>
<dbReference type="InterPro" id="IPR003029">
    <property type="entry name" value="S1_domain"/>
</dbReference>
<keyword evidence="5 7" id="KW-0805">Transcription regulation</keyword>
<sequence>MNTEFIQALDELVKDRGIDRDVLLETIEQALISAYKKNFGSAQNVRVDLDRENGEIKVYSQRTVVDESDLYDNFLEIELDEARAISPNYELGDIVEHEVTPRDFGRIAAQTAKQIVVQKIREAEREKTYNEFVEKQDELVTGEISRISHRDDKQIVFAQVGKGEGILLQSEQIPGEEYTIGKMMKFYVVEVNKTNKNPQIVLSRSNYGLVKRLFEMEVPEIQAGIVQIKSISREAGSRTKMAVKSVDPKIDPIGACVGTQGSRVRNIVEELGDEKIDIVKYSDDISEFVEAALSPSKVTEVFVNEKEKSAVVIVPDYQLSLAIGKEGQNARLAARLTNWKIDIKPESDFSDSDREKLLAKIAEDDKTLEEEKEAAILEAEAMAAVQEAEVELDEIEENIENLEEFVDEAIDELIEEDFEDEENFDDEDFEVEDSKDEE</sequence>